<keyword evidence="2" id="KW-1185">Reference proteome</keyword>
<reference evidence="1 2" key="1">
    <citation type="journal article" date="2020" name="ISME J.">
        <title>Comparative genomics reveals insights into cyanobacterial evolution and habitat adaptation.</title>
        <authorList>
            <person name="Chen M.Y."/>
            <person name="Teng W.K."/>
            <person name="Zhao L."/>
            <person name="Hu C.X."/>
            <person name="Zhou Y.K."/>
            <person name="Han B.P."/>
            <person name="Song L.R."/>
            <person name="Shu W.S."/>
        </authorList>
    </citation>
    <scope>NUCLEOTIDE SEQUENCE [LARGE SCALE GENOMIC DNA]</scope>
    <source>
        <strain evidence="1 2">FACHB-723</strain>
    </source>
</reference>
<dbReference type="Proteomes" id="UP000642094">
    <property type="component" value="Unassembled WGS sequence"/>
</dbReference>
<sequence length="96" mass="11034">MSDNKRQESNVEESELFRLGGKTVNFVIVPADVRFSHIKVEDFDKPVAAISYNGYTYSLFRTSNDWAEVEKITSRLSVAYVITTTAKGWAIWVFEY</sequence>
<comment type="caution">
    <text evidence="1">The sequence shown here is derived from an EMBL/GenBank/DDBJ whole genome shotgun (WGS) entry which is preliminary data.</text>
</comment>
<protein>
    <submittedName>
        <fullName evidence="1">Uncharacterized protein</fullName>
    </submittedName>
</protein>
<accession>A0ABR8A1W4</accession>
<evidence type="ECO:0000313" key="1">
    <source>
        <dbReference type="EMBL" id="MBD2189755.1"/>
    </source>
</evidence>
<name>A0ABR8A1W4_9CYAN</name>
<gene>
    <name evidence="1" type="ORF">H6F41_16610</name>
</gene>
<proteinExistence type="predicted"/>
<evidence type="ECO:0000313" key="2">
    <source>
        <dbReference type="Proteomes" id="UP000642094"/>
    </source>
</evidence>
<organism evidence="1 2">
    <name type="scientific">Pseudanabaena mucicola FACHB-723</name>
    <dbReference type="NCBI Taxonomy" id="2692860"/>
    <lineage>
        <taxon>Bacteria</taxon>
        <taxon>Bacillati</taxon>
        <taxon>Cyanobacteriota</taxon>
        <taxon>Cyanophyceae</taxon>
        <taxon>Pseudanabaenales</taxon>
        <taxon>Pseudanabaenaceae</taxon>
        <taxon>Pseudanabaena</taxon>
    </lineage>
</organism>
<dbReference type="RefSeq" id="WP_190404574.1">
    <property type="nucleotide sequence ID" value="NZ_JACJQB010000050.1"/>
</dbReference>
<dbReference type="EMBL" id="JACJQB010000050">
    <property type="protein sequence ID" value="MBD2189755.1"/>
    <property type="molecule type" value="Genomic_DNA"/>
</dbReference>